<dbReference type="OrthoDB" id="3831024at2"/>
<keyword evidence="2" id="KW-1185">Reference proteome</keyword>
<accession>A0A4R0KXI7</accession>
<gene>
    <name evidence="1" type="ORF">E0H73_00535</name>
</gene>
<protein>
    <submittedName>
        <fullName evidence="1">Uncharacterized protein</fullName>
    </submittedName>
</protein>
<dbReference type="AlphaFoldDB" id="A0A4R0KXI7"/>
<name>A0A4R0KXI7_9ACTN</name>
<proteinExistence type="predicted"/>
<reference evidence="1 2" key="1">
    <citation type="submission" date="2019-02" db="EMBL/GenBank/DDBJ databases">
        <title>Kribbella capetownensis sp. nov. and Kribbella speibonae sp. nov., isolated from soil.</title>
        <authorList>
            <person name="Curtis S.M."/>
            <person name="Norton I."/>
            <person name="Everest G.J."/>
            <person name="Meyers P.R."/>
        </authorList>
    </citation>
    <scope>NUCLEOTIDE SEQUENCE [LARGE SCALE GENOMIC DNA]</scope>
    <source>
        <strain evidence="1 2">NRRL B-24813</strain>
    </source>
</reference>
<evidence type="ECO:0000313" key="2">
    <source>
        <dbReference type="Proteomes" id="UP000291144"/>
    </source>
</evidence>
<dbReference type="Proteomes" id="UP000291144">
    <property type="component" value="Unassembled WGS sequence"/>
</dbReference>
<comment type="caution">
    <text evidence="1">The sequence shown here is derived from an EMBL/GenBank/DDBJ whole genome shotgun (WGS) entry which is preliminary data.</text>
</comment>
<dbReference type="EMBL" id="SJKB01000001">
    <property type="protein sequence ID" value="TCC65469.1"/>
    <property type="molecule type" value="Genomic_DNA"/>
</dbReference>
<organism evidence="1 2">
    <name type="scientific">Kribbella pittospori</name>
    <dbReference type="NCBI Taxonomy" id="722689"/>
    <lineage>
        <taxon>Bacteria</taxon>
        <taxon>Bacillati</taxon>
        <taxon>Actinomycetota</taxon>
        <taxon>Actinomycetes</taxon>
        <taxon>Propionibacteriales</taxon>
        <taxon>Kribbellaceae</taxon>
        <taxon>Kribbella</taxon>
    </lineage>
</organism>
<sequence>MLHELWDDPEDEGLFLFCLAGPHGDDARGTLSPSARLVWTVEAASHFEAMTLYYHHQDWGLGPMNSPEWEPAPICGRA</sequence>
<evidence type="ECO:0000313" key="1">
    <source>
        <dbReference type="EMBL" id="TCC65469.1"/>
    </source>
</evidence>